<dbReference type="PROSITE" id="PS50178">
    <property type="entry name" value="ZF_FYVE"/>
    <property type="match status" value="1"/>
</dbReference>
<evidence type="ECO:0000256" key="4">
    <source>
        <dbReference type="PROSITE-ProRule" id="PRU00091"/>
    </source>
</evidence>
<name>A0A0C9MSL0_9FUNG</name>
<dbReference type="EMBL" id="DF836407">
    <property type="protein sequence ID" value="GAN06297.1"/>
    <property type="molecule type" value="Genomic_DNA"/>
</dbReference>
<dbReference type="CDD" id="cd15760">
    <property type="entry name" value="FYVE_scVPS27p_like"/>
    <property type="match status" value="1"/>
</dbReference>
<organism evidence="8">
    <name type="scientific">Mucor ambiguus</name>
    <dbReference type="NCBI Taxonomy" id="91626"/>
    <lineage>
        <taxon>Eukaryota</taxon>
        <taxon>Fungi</taxon>
        <taxon>Fungi incertae sedis</taxon>
        <taxon>Mucoromycota</taxon>
        <taxon>Mucoromycotina</taxon>
        <taxon>Mucoromycetes</taxon>
        <taxon>Mucorales</taxon>
        <taxon>Mucorineae</taxon>
        <taxon>Mucoraceae</taxon>
        <taxon>Mucor</taxon>
    </lineage>
</organism>
<proteinExistence type="predicted"/>
<dbReference type="GO" id="GO:0008270">
    <property type="term" value="F:zinc ion binding"/>
    <property type="evidence" value="ECO:0007669"/>
    <property type="project" value="UniProtKB-KW"/>
</dbReference>
<keyword evidence="5" id="KW-0175">Coiled coil</keyword>
<dbReference type="InterPro" id="IPR000306">
    <property type="entry name" value="Znf_FYVE"/>
</dbReference>
<keyword evidence="2 4" id="KW-0863">Zinc-finger</keyword>
<accession>A0A0C9MSL0</accession>
<dbReference type="InterPro" id="IPR052113">
    <property type="entry name" value="FYVE-type_Zinc_Finger"/>
</dbReference>
<dbReference type="SMART" id="SM00064">
    <property type="entry name" value="FYVE"/>
    <property type="match status" value="1"/>
</dbReference>
<dbReference type="InterPro" id="IPR017455">
    <property type="entry name" value="Znf_FYVE-rel"/>
</dbReference>
<dbReference type="InterPro" id="IPR013083">
    <property type="entry name" value="Znf_RING/FYVE/PHD"/>
</dbReference>
<dbReference type="OrthoDB" id="660555at2759"/>
<gene>
    <name evidence="8" type="ORF">MAM1_0118d05777</name>
</gene>
<evidence type="ECO:0000259" key="7">
    <source>
        <dbReference type="PROSITE" id="PS50178"/>
    </source>
</evidence>
<sequence>MATTTITYTMSPSTSSIMCQTNAINPPTLPCFQRRSSIRRGTISSLSKDVRVNDFVEIIKKQKAIQQKERDEDTSSMMLRRRHSMMNMSNRVANTKRHNLPPRIRTMSNSDLKATAAANATSATNTTYNNATTNVAASATSPSATHVVNMEKALSGRIRLDEKNKGKCKSPTLFSQEQQQKHQHQETVINHLRKCAACHENKKEISLASKGVSAAEAAASSMTSASFSSDNTVSSCSSLSSYKNEDASDNHPQRFFIIKELNQCMTNYSSKMDQMLNKKENNIQACKQLIAQQQELLSQLEALDKEMPPETPHRSSSSSLSSPPSSSSMDLLKSVFALRPKTQIVIRQTADKNEADTIFSLEGACTTAVNTCYIPDEIKTAASKSTTQYTYTLNLTHQDRLNKFVLKPADQWQADHQVDTCQDRQCDQGFNWFQRKHHCRGCGNIYCSTHSSNRLPLFTGDASACKPTFSRVCDSCFYQLVGHSLKPIN</sequence>
<feature type="compositionally biased region" description="Low complexity" evidence="6">
    <location>
        <begin position="315"/>
        <end position="327"/>
    </location>
</feature>
<keyword evidence="1" id="KW-0479">Metal-binding</keyword>
<evidence type="ECO:0000256" key="1">
    <source>
        <dbReference type="ARBA" id="ARBA00022723"/>
    </source>
</evidence>
<evidence type="ECO:0000256" key="2">
    <source>
        <dbReference type="ARBA" id="ARBA00022771"/>
    </source>
</evidence>
<dbReference type="PANTHER" id="PTHR39490">
    <property type="entry name" value="ARRESTIN DOMAIN-CONTAINING PROTEIN D"/>
    <property type="match status" value="1"/>
</dbReference>
<evidence type="ECO:0000313" key="9">
    <source>
        <dbReference type="Proteomes" id="UP000053815"/>
    </source>
</evidence>
<dbReference type="InterPro" id="IPR011011">
    <property type="entry name" value="Znf_FYVE_PHD"/>
</dbReference>
<dbReference type="PANTHER" id="PTHR39490:SF8">
    <property type="entry name" value="ZINC FINGER FYVE DOMAIN-CONTAINING PROTEIN 21"/>
    <property type="match status" value="1"/>
</dbReference>
<keyword evidence="3" id="KW-0862">Zinc</keyword>
<reference evidence="8" key="1">
    <citation type="submission" date="2014-09" db="EMBL/GenBank/DDBJ databases">
        <title>Draft genome sequence of an oleaginous Mucoromycotina fungus Mucor ambiguus NBRC6742.</title>
        <authorList>
            <person name="Takeda I."/>
            <person name="Yamane N."/>
            <person name="Morita T."/>
            <person name="Tamano K."/>
            <person name="Machida M."/>
            <person name="Baker S."/>
            <person name="Koike H."/>
        </authorList>
    </citation>
    <scope>NUCLEOTIDE SEQUENCE</scope>
    <source>
        <strain evidence="8">NBRC 6742</strain>
    </source>
</reference>
<dbReference type="SUPFAM" id="SSF57903">
    <property type="entry name" value="FYVE/PHD zinc finger"/>
    <property type="match status" value="1"/>
</dbReference>
<evidence type="ECO:0000256" key="3">
    <source>
        <dbReference type="ARBA" id="ARBA00022833"/>
    </source>
</evidence>
<protein>
    <recommendedName>
        <fullName evidence="7">FYVE-type domain-containing protein</fullName>
    </recommendedName>
</protein>
<evidence type="ECO:0000313" key="8">
    <source>
        <dbReference type="EMBL" id="GAN06297.1"/>
    </source>
</evidence>
<evidence type="ECO:0000256" key="6">
    <source>
        <dbReference type="SAM" id="MobiDB-lite"/>
    </source>
</evidence>
<dbReference type="Proteomes" id="UP000053815">
    <property type="component" value="Unassembled WGS sequence"/>
</dbReference>
<dbReference type="AlphaFoldDB" id="A0A0C9MSL0"/>
<feature type="region of interest" description="Disordered" evidence="6">
    <location>
        <begin position="306"/>
        <end position="327"/>
    </location>
</feature>
<dbReference type="Pfam" id="PF01363">
    <property type="entry name" value="FYVE"/>
    <property type="match status" value="1"/>
</dbReference>
<dbReference type="Gene3D" id="3.30.40.10">
    <property type="entry name" value="Zinc/RING finger domain, C3HC4 (zinc finger)"/>
    <property type="match status" value="1"/>
</dbReference>
<keyword evidence="9" id="KW-1185">Reference proteome</keyword>
<feature type="coiled-coil region" evidence="5">
    <location>
        <begin position="258"/>
        <end position="306"/>
    </location>
</feature>
<feature type="domain" description="FYVE-type" evidence="7">
    <location>
        <begin position="426"/>
        <end position="481"/>
    </location>
</feature>
<evidence type="ECO:0000256" key="5">
    <source>
        <dbReference type="SAM" id="Coils"/>
    </source>
</evidence>
<dbReference type="STRING" id="91626.A0A0C9MSL0"/>